<sequence>MEVRMTFWLSSVPTVAKYCSISQRKFSRSFALRLPENLFGSGTFVLSFTAIATSEDLPTARLSSFTSTALLMAVSVVSSPTERTSVTTSSNLGSHAAIMASRDSPLVTNEATNISKASICCDVVEDSVGSAGADIIAINCSK</sequence>
<dbReference type="Proteomes" id="UP001420932">
    <property type="component" value="Unassembled WGS sequence"/>
</dbReference>
<protein>
    <submittedName>
        <fullName evidence="1">Uncharacterized protein</fullName>
    </submittedName>
</protein>
<keyword evidence="2" id="KW-1185">Reference proteome</keyword>
<evidence type="ECO:0000313" key="1">
    <source>
        <dbReference type="EMBL" id="KAK9142355.1"/>
    </source>
</evidence>
<organism evidence="1 2">
    <name type="scientific">Stephania yunnanensis</name>
    <dbReference type="NCBI Taxonomy" id="152371"/>
    <lineage>
        <taxon>Eukaryota</taxon>
        <taxon>Viridiplantae</taxon>
        <taxon>Streptophyta</taxon>
        <taxon>Embryophyta</taxon>
        <taxon>Tracheophyta</taxon>
        <taxon>Spermatophyta</taxon>
        <taxon>Magnoliopsida</taxon>
        <taxon>Ranunculales</taxon>
        <taxon>Menispermaceae</taxon>
        <taxon>Menispermoideae</taxon>
        <taxon>Cissampelideae</taxon>
        <taxon>Stephania</taxon>
    </lineage>
</organism>
<comment type="caution">
    <text evidence="1">The sequence shown here is derived from an EMBL/GenBank/DDBJ whole genome shotgun (WGS) entry which is preliminary data.</text>
</comment>
<dbReference type="AlphaFoldDB" id="A0AAP0JZ60"/>
<proteinExistence type="predicted"/>
<dbReference type="EMBL" id="JBBNAF010000005">
    <property type="protein sequence ID" value="KAK9142355.1"/>
    <property type="molecule type" value="Genomic_DNA"/>
</dbReference>
<reference evidence="1 2" key="1">
    <citation type="submission" date="2024-01" db="EMBL/GenBank/DDBJ databases">
        <title>Genome assemblies of Stephania.</title>
        <authorList>
            <person name="Yang L."/>
        </authorList>
    </citation>
    <scope>NUCLEOTIDE SEQUENCE [LARGE SCALE GENOMIC DNA]</scope>
    <source>
        <strain evidence="1">YNDBR</strain>
        <tissue evidence="1">Leaf</tissue>
    </source>
</reference>
<evidence type="ECO:0000313" key="2">
    <source>
        <dbReference type="Proteomes" id="UP001420932"/>
    </source>
</evidence>
<name>A0AAP0JZ60_9MAGN</name>
<accession>A0AAP0JZ60</accession>
<gene>
    <name evidence="1" type="ORF">Syun_011755</name>
</gene>